<dbReference type="AlphaFoldDB" id="A0A812RLI1"/>
<proteinExistence type="predicted"/>
<keyword evidence="1" id="KW-0732">Signal</keyword>
<dbReference type="PANTHER" id="PTHR10161:SF14">
    <property type="entry name" value="TARTRATE-RESISTANT ACID PHOSPHATASE TYPE 5"/>
    <property type="match status" value="1"/>
</dbReference>
<reference evidence="4" key="1">
    <citation type="submission" date="2021-02" db="EMBL/GenBank/DDBJ databases">
        <authorList>
            <person name="Dougan E. K."/>
            <person name="Rhodes N."/>
            <person name="Thang M."/>
            <person name="Chan C."/>
        </authorList>
    </citation>
    <scope>NUCLEOTIDE SEQUENCE</scope>
</reference>
<evidence type="ECO:0000313" key="4">
    <source>
        <dbReference type="EMBL" id="CAE7445528.1"/>
    </source>
</evidence>
<keyword evidence="5" id="KW-1185">Reference proteome</keyword>
<organism evidence="4 5">
    <name type="scientific">Symbiodinium natans</name>
    <dbReference type="NCBI Taxonomy" id="878477"/>
    <lineage>
        <taxon>Eukaryota</taxon>
        <taxon>Sar</taxon>
        <taxon>Alveolata</taxon>
        <taxon>Dinophyceae</taxon>
        <taxon>Suessiales</taxon>
        <taxon>Symbiodiniaceae</taxon>
        <taxon>Symbiodinium</taxon>
    </lineage>
</organism>
<gene>
    <name evidence="4" type="primary">Acp5</name>
    <name evidence="4" type="ORF">SNAT2548_LOCUS24260</name>
</gene>
<evidence type="ECO:0000259" key="3">
    <source>
        <dbReference type="Pfam" id="PF00149"/>
    </source>
</evidence>
<dbReference type="GO" id="GO:0016787">
    <property type="term" value="F:hydrolase activity"/>
    <property type="evidence" value="ECO:0007669"/>
    <property type="project" value="UniProtKB-KW"/>
</dbReference>
<dbReference type="Pfam" id="PF00149">
    <property type="entry name" value="Metallophos"/>
    <property type="match status" value="1"/>
</dbReference>
<comment type="caution">
    <text evidence="4">The sequence shown here is derived from an EMBL/GenBank/DDBJ whole genome shotgun (WGS) entry which is preliminary data.</text>
</comment>
<evidence type="ECO:0000256" key="1">
    <source>
        <dbReference type="ARBA" id="ARBA00022729"/>
    </source>
</evidence>
<dbReference type="Proteomes" id="UP000604046">
    <property type="component" value="Unassembled WGS sequence"/>
</dbReference>
<dbReference type="InterPro" id="IPR004843">
    <property type="entry name" value="Calcineurin-like_PHP"/>
</dbReference>
<dbReference type="OrthoDB" id="410023at2759"/>
<evidence type="ECO:0000256" key="2">
    <source>
        <dbReference type="ARBA" id="ARBA00022801"/>
    </source>
</evidence>
<feature type="domain" description="Calcineurin-like phosphoesterase" evidence="3">
    <location>
        <begin position="242"/>
        <end position="474"/>
    </location>
</feature>
<sequence length="544" mass="60253">MLVEDDCTVDTSGSSCSLVAMQLRGKKLSAEAEDTLEQEAHMLADSELAADEERQPYLCMIYPWLPQCAQQHPQTNYAPPPMPPMYNPMYNPMYQPPSPPPYNPMYQPPVMPSPPPYNPMYQPPVMPSPPSYHGPPASTVLSRRGGLDPPASVKTHNGAAWETMRVAGTDLKHIFAIGDWGSLIGVGSGAPKAIIQYRGGHTPGPHTMARHRGAGCTTKDMTACMGATGVCPANCHFKAEIDLHAQSLVATQMKKRAPQSNPDFVLNVGDNFYWGGIETECGHPMGQIHPQTRAQFNVIFEQVYNGPGLDGKPWLSVFGNHDLGGFQFNKAWDQQIAYTFASDRWRLPAMYWMQRVEYTDQGFAAEFLMIDSNAMDVKPYDADPEHNLCGRLHNPAGATCAATGGPKDLSECFRWFWDLWNKEQKPWVEQKLQASTADWQVIVTHFTCGTQAEWYKRLRQQFGLDLLVTGHTHTQQVFHNSKMLGGMTCFITGGGGGIVSEGDATPQRSSQYGFFDLTISKEKIVLESINHNGVTLGTYDVFPV</sequence>
<keyword evidence="2" id="KW-0378">Hydrolase</keyword>
<name>A0A812RLI1_9DINO</name>
<dbReference type="EMBL" id="CAJNDS010002352">
    <property type="protein sequence ID" value="CAE7445528.1"/>
    <property type="molecule type" value="Genomic_DNA"/>
</dbReference>
<protein>
    <submittedName>
        <fullName evidence="4">Acp5 protein</fullName>
    </submittedName>
</protein>
<dbReference type="InterPro" id="IPR051558">
    <property type="entry name" value="Metallophosphoesterase_PAP"/>
</dbReference>
<accession>A0A812RLI1</accession>
<dbReference type="InterPro" id="IPR029052">
    <property type="entry name" value="Metallo-depent_PP-like"/>
</dbReference>
<dbReference type="SUPFAM" id="SSF56300">
    <property type="entry name" value="Metallo-dependent phosphatases"/>
    <property type="match status" value="1"/>
</dbReference>
<dbReference type="Gene3D" id="3.60.21.10">
    <property type="match status" value="1"/>
</dbReference>
<evidence type="ECO:0000313" key="5">
    <source>
        <dbReference type="Proteomes" id="UP000604046"/>
    </source>
</evidence>
<dbReference type="PANTHER" id="PTHR10161">
    <property type="entry name" value="TARTRATE-RESISTANT ACID PHOSPHATASE TYPE 5"/>
    <property type="match status" value="1"/>
</dbReference>